<dbReference type="Pfam" id="PF02738">
    <property type="entry name" value="MoCoBD_1"/>
    <property type="match status" value="1"/>
</dbReference>
<dbReference type="Gene3D" id="3.30.365.10">
    <property type="entry name" value="Aldehyde oxidase/xanthine dehydrogenase, molybdopterin binding domain"/>
    <property type="match status" value="4"/>
</dbReference>
<dbReference type="SUPFAM" id="SSF56003">
    <property type="entry name" value="Molybdenum cofactor-binding domain"/>
    <property type="match status" value="1"/>
</dbReference>
<dbReference type="AlphaFoldDB" id="B3T365"/>
<feature type="domain" description="Aldehyde oxidase/xanthine dehydrogenase a/b hammerhead" evidence="1">
    <location>
        <begin position="19"/>
        <end position="126"/>
    </location>
</feature>
<dbReference type="InterPro" id="IPR036856">
    <property type="entry name" value="Ald_Oxase/Xan_DH_a/b_sf"/>
</dbReference>
<name>B3T365_9ZZZZ</name>
<sequence length="747" mass="80140">MTTTVGKPVPRIDALDKVTGRAAYVGDLEIPGMVHGLILRSPWPHARVLSIDSTEAERLPGVLGVLTRDHLEGIDAYFGSVVRDRPIVAMDKVRYQGEPVAAVAARDLATAQEALELIRVEYEELPLVSEMEEALVPGSPALHETNLCAEQHYDWGDVEEGFAQSDRVFEDTFTFPMVYHYALEPHTSIGHYTNQGITVWSTAQHPFLVRSDLARMFGFSLHQVRIIVPYLGGGFGSKSYTKMEPLAVALSKVAGRPVRLALSVEEAFKTVRRHAARLTVKTGVKLDGTFVARECLIYLDTGAYADNGPLVAGRAGERIAGPYRWPSLKVSSSAVYTNSTPAGSFRSIGAPQAAWASESQVDIIAHDLGIDPLEIRIKNMVSRGEEVRRGQRPLEGDPATGLRLAAEAVGWDDEAAEESGRAVSSALVTGKGLGCNLSGVGSSPTSTALVRMHVDGTLTVLVGTTELGQGSRSTMAQVASEELTVPMDSVDVISSDTSIVPYDRSTGSSRSTTLMGLAVQDGAIEVKDQLLELAALHFESPVEELSIEEGQVLCRGESIGFGELIQEEFGGVAGELMGRGYVTPRSHGGRLAQSPVFWEVGISAAEVELDVETGAIRIPHYVSVADVGKAINPQQCEGQDEGAAMQGLGHTLFEEMLYEDGQLLNPNLIDYKVPTFAELPDKLETILIENGDGPGPFGSKGLGEGGIVAAGPAVANAIFRATGVRIKELPLTPERVWRALRRARGQD</sequence>
<dbReference type="GO" id="GO:0005506">
    <property type="term" value="F:iron ion binding"/>
    <property type="evidence" value="ECO:0007669"/>
    <property type="project" value="InterPro"/>
</dbReference>
<organism evidence="2">
    <name type="scientific">uncultured marine microorganism HF4000_ANIW93N21</name>
    <dbReference type="NCBI Taxonomy" id="455527"/>
    <lineage>
        <taxon>unclassified sequences</taxon>
        <taxon>environmental samples</taxon>
    </lineage>
</organism>
<dbReference type="InterPro" id="IPR037165">
    <property type="entry name" value="AldOxase/xan_DH_Mopterin-bd_sf"/>
</dbReference>
<gene>
    <name evidence="2" type="ORF">ALOHA_HF4000ANIW93N21ctg1g31</name>
</gene>
<dbReference type="GO" id="GO:0016491">
    <property type="term" value="F:oxidoreductase activity"/>
    <property type="evidence" value="ECO:0007669"/>
    <property type="project" value="InterPro"/>
</dbReference>
<reference evidence="2" key="1">
    <citation type="journal article" date="2008" name="ISME J.">
        <title>Genomic patterns of recombination, clonal divergence and environment in marine microbial populations.</title>
        <authorList>
            <person name="Konstantinidis K.T."/>
            <person name="Delong E.F."/>
        </authorList>
    </citation>
    <scope>NUCLEOTIDE SEQUENCE</scope>
</reference>
<dbReference type="Pfam" id="PF01315">
    <property type="entry name" value="Ald_Xan_dh_C"/>
    <property type="match status" value="1"/>
</dbReference>
<dbReference type="SUPFAM" id="SSF54665">
    <property type="entry name" value="CO dehydrogenase molybdoprotein N-domain-like"/>
    <property type="match status" value="1"/>
</dbReference>
<dbReference type="InterPro" id="IPR008274">
    <property type="entry name" value="AldOxase/xan_DH_MoCoBD1"/>
</dbReference>
<dbReference type="Gene3D" id="3.90.1170.50">
    <property type="entry name" value="Aldehyde oxidase/xanthine dehydrogenase, a/b hammerhead"/>
    <property type="match status" value="1"/>
</dbReference>
<dbReference type="InterPro" id="IPR046867">
    <property type="entry name" value="AldOxase/xan_DH_MoCoBD2"/>
</dbReference>
<dbReference type="InterPro" id="IPR000674">
    <property type="entry name" value="Ald_Oxase/Xan_DH_a/b"/>
</dbReference>
<dbReference type="PANTHER" id="PTHR11908">
    <property type="entry name" value="XANTHINE DEHYDROGENASE"/>
    <property type="match status" value="1"/>
</dbReference>
<proteinExistence type="predicted"/>
<dbReference type="EMBL" id="EU016590">
    <property type="protein sequence ID" value="ABZ07024.1"/>
    <property type="molecule type" value="Genomic_DNA"/>
</dbReference>
<evidence type="ECO:0000259" key="1">
    <source>
        <dbReference type="SMART" id="SM01008"/>
    </source>
</evidence>
<dbReference type="Pfam" id="PF20256">
    <property type="entry name" value="MoCoBD_2"/>
    <property type="match status" value="1"/>
</dbReference>
<protein>
    <submittedName>
        <fullName evidence="2">Putative aldehyde oxidase and xanthine dehydrogenase, molybdopterin binding domain protein</fullName>
    </submittedName>
</protein>
<dbReference type="InterPro" id="IPR016208">
    <property type="entry name" value="Ald_Oxase/xanthine_DH-like"/>
</dbReference>
<dbReference type="PANTHER" id="PTHR11908:SF157">
    <property type="entry name" value="XANTHINE DEHYDROGENASE SUBUNIT D-RELATED"/>
    <property type="match status" value="1"/>
</dbReference>
<accession>B3T365</accession>
<evidence type="ECO:0000313" key="2">
    <source>
        <dbReference type="EMBL" id="ABZ07024.1"/>
    </source>
</evidence>
<dbReference type="SMART" id="SM01008">
    <property type="entry name" value="Ald_Xan_dh_C"/>
    <property type="match status" value="1"/>
</dbReference>